<keyword evidence="1" id="KW-0472">Membrane</keyword>
<dbReference type="InterPro" id="IPR052336">
    <property type="entry name" value="MlaD_Phospholipid_Transporter"/>
</dbReference>
<dbReference type="PANTHER" id="PTHR33371:SF4">
    <property type="entry name" value="INTERMEMBRANE PHOSPHOLIPID TRANSPORT SYSTEM BINDING PROTEIN MLAD"/>
    <property type="match status" value="1"/>
</dbReference>
<keyword evidence="1" id="KW-0812">Transmembrane</keyword>
<feature type="domain" description="Mce/MlaD" evidence="2">
    <location>
        <begin position="57"/>
        <end position="135"/>
    </location>
</feature>
<evidence type="ECO:0000313" key="3">
    <source>
        <dbReference type="EMBL" id="PTL59550.1"/>
    </source>
</evidence>
<reference evidence="3 4" key="1">
    <citation type="submission" date="2018-03" db="EMBL/GenBank/DDBJ databases">
        <title>Aquarubrobacter algicola gen. nov., sp. nov., a novel actinobacterium isolated from shallow eutrophic lake during the end of cyanobacterial harmful algal blooms.</title>
        <authorList>
            <person name="Chun S.J."/>
        </authorList>
    </citation>
    <scope>NUCLEOTIDE SEQUENCE [LARGE SCALE GENOMIC DNA]</scope>
    <source>
        <strain evidence="3 4">Seoho-28</strain>
    </source>
</reference>
<name>A0A2T4UJY4_9ACTN</name>
<evidence type="ECO:0000259" key="2">
    <source>
        <dbReference type="Pfam" id="PF02470"/>
    </source>
</evidence>
<accession>A0A2T4UJY4</accession>
<dbReference type="RefSeq" id="WP_107568195.1">
    <property type="nucleotide sequence ID" value="NZ_PYYB01000001.1"/>
</dbReference>
<sequence length="462" mass="49281">MATAQAPRVDVDPGQDGGAGGGKVRRFFGYFIDHPWVIVGLLAFIVFSIWVYSTRTQKYEVRAVFSEAVSLYSGLDVRVDGIDAGKVKKIENVDGQAIVTLGIDDDDVWPLRRGATATLRFGTTIGNGTRIIDLENGPPSAPELPEGGIIPNADTIEATEFDQVFDTLDKKTRASLQGMLRGTGDAFGPRRKEIASAVTETGPGLEAIGGFADDLSRDEPALRAFVANTNRVTRTLAARRNDLSGLVNVAAATFDEFANNTAGIQGSLDTFPSALRETRSTLTRLDGTVGHLDNLVRDLRPGARELGGLARDLRPALASLRETVPLAVSTLRTGRRASPAIARLLTKAQPFSADAAPALRDLGPMFGCIRPYAPEIAGLISTWGSFTSNYDGLSHYGRIQPNTSATASSSTPPVDSGPFTDLTGQGYALVRPPGYQAGKSWFIPECGITPDGIDPYKDPSDR</sequence>
<dbReference type="PANTHER" id="PTHR33371">
    <property type="entry name" value="INTERMEMBRANE PHOSPHOLIPID TRANSPORT SYSTEM BINDING PROTEIN MLAD-RELATED"/>
    <property type="match status" value="1"/>
</dbReference>
<proteinExistence type="predicted"/>
<dbReference type="OrthoDB" id="5241082at2"/>
<dbReference type="InterPro" id="IPR003399">
    <property type="entry name" value="Mce/MlaD"/>
</dbReference>
<organism evidence="3 4">
    <name type="scientific">Paraconexibacter algicola</name>
    <dbReference type="NCBI Taxonomy" id="2133960"/>
    <lineage>
        <taxon>Bacteria</taxon>
        <taxon>Bacillati</taxon>
        <taxon>Actinomycetota</taxon>
        <taxon>Thermoleophilia</taxon>
        <taxon>Solirubrobacterales</taxon>
        <taxon>Paraconexibacteraceae</taxon>
        <taxon>Paraconexibacter</taxon>
    </lineage>
</organism>
<comment type="caution">
    <text evidence="3">The sequence shown here is derived from an EMBL/GenBank/DDBJ whole genome shotgun (WGS) entry which is preliminary data.</text>
</comment>
<protein>
    <recommendedName>
        <fullName evidence="2">Mce/MlaD domain-containing protein</fullName>
    </recommendedName>
</protein>
<evidence type="ECO:0000313" key="4">
    <source>
        <dbReference type="Proteomes" id="UP000240739"/>
    </source>
</evidence>
<keyword evidence="4" id="KW-1185">Reference proteome</keyword>
<dbReference type="Proteomes" id="UP000240739">
    <property type="component" value="Unassembled WGS sequence"/>
</dbReference>
<dbReference type="EMBL" id="PYYB01000001">
    <property type="protein sequence ID" value="PTL59550.1"/>
    <property type="molecule type" value="Genomic_DNA"/>
</dbReference>
<dbReference type="AlphaFoldDB" id="A0A2T4UJY4"/>
<keyword evidence="1" id="KW-1133">Transmembrane helix</keyword>
<evidence type="ECO:0000256" key="1">
    <source>
        <dbReference type="SAM" id="Phobius"/>
    </source>
</evidence>
<gene>
    <name evidence="3" type="ORF">C7Y72_07765</name>
</gene>
<dbReference type="Pfam" id="PF02470">
    <property type="entry name" value="MlaD"/>
    <property type="match status" value="1"/>
</dbReference>
<feature type="transmembrane region" description="Helical" evidence="1">
    <location>
        <begin position="34"/>
        <end position="52"/>
    </location>
</feature>